<organism evidence="3 4">
    <name type="scientific">Streptomyces monticola</name>
    <dbReference type="NCBI Taxonomy" id="2666263"/>
    <lineage>
        <taxon>Bacteria</taxon>
        <taxon>Bacillati</taxon>
        <taxon>Actinomycetota</taxon>
        <taxon>Actinomycetes</taxon>
        <taxon>Kitasatosporales</taxon>
        <taxon>Streptomycetaceae</taxon>
        <taxon>Streptomyces</taxon>
    </lineage>
</organism>
<keyword evidence="2" id="KW-1133">Transmembrane helix</keyword>
<feature type="compositionally biased region" description="Basic and acidic residues" evidence="1">
    <location>
        <begin position="13"/>
        <end position="32"/>
    </location>
</feature>
<keyword evidence="2" id="KW-0812">Transmembrane</keyword>
<gene>
    <name evidence="3" type="ORF">ACFQVC_23590</name>
</gene>
<evidence type="ECO:0000313" key="3">
    <source>
        <dbReference type="EMBL" id="MFC7307198.1"/>
    </source>
</evidence>
<evidence type="ECO:0000256" key="1">
    <source>
        <dbReference type="SAM" id="MobiDB-lite"/>
    </source>
</evidence>
<protein>
    <submittedName>
        <fullName evidence="3">LPXTG cell wall anchor domain-containing protein</fullName>
    </submittedName>
</protein>
<comment type="caution">
    <text evidence="3">The sequence shown here is derived from an EMBL/GenBank/DDBJ whole genome shotgun (WGS) entry which is preliminary data.</text>
</comment>
<sequence length="94" mass="9639">MRKDYQRIINDGGHPDQSQRDALADAKSKADAAESQAARCANDQGSQEPRGAMRTGEGGTSGGDDTLAVAGAGAVALAGAGLLLVRRNRSSQRS</sequence>
<dbReference type="RefSeq" id="WP_381833705.1">
    <property type="nucleotide sequence ID" value="NZ_JBHTCF010000010.1"/>
</dbReference>
<evidence type="ECO:0000256" key="2">
    <source>
        <dbReference type="SAM" id="Phobius"/>
    </source>
</evidence>
<dbReference type="Proteomes" id="UP001596523">
    <property type="component" value="Unassembled WGS sequence"/>
</dbReference>
<accession>A0ABW2JMS7</accession>
<feature type="region of interest" description="Disordered" evidence="1">
    <location>
        <begin position="1"/>
        <end position="67"/>
    </location>
</feature>
<dbReference type="NCBIfam" id="TIGR01167">
    <property type="entry name" value="LPXTG_anchor"/>
    <property type="match status" value="1"/>
</dbReference>
<keyword evidence="4" id="KW-1185">Reference proteome</keyword>
<name>A0ABW2JMS7_9ACTN</name>
<dbReference type="EMBL" id="JBHTCF010000010">
    <property type="protein sequence ID" value="MFC7307198.1"/>
    <property type="molecule type" value="Genomic_DNA"/>
</dbReference>
<feature type="transmembrane region" description="Helical" evidence="2">
    <location>
        <begin position="67"/>
        <end position="85"/>
    </location>
</feature>
<evidence type="ECO:0000313" key="4">
    <source>
        <dbReference type="Proteomes" id="UP001596523"/>
    </source>
</evidence>
<proteinExistence type="predicted"/>
<reference evidence="4" key="1">
    <citation type="journal article" date="2019" name="Int. J. Syst. Evol. Microbiol.">
        <title>The Global Catalogue of Microorganisms (GCM) 10K type strain sequencing project: providing services to taxonomists for standard genome sequencing and annotation.</title>
        <authorList>
            <consortium name="The Broad Institute Genomics Platform"/>
            <consortium name="The Broad Institute Genome Sequencing Center for Infectious Disease"/>
            <person name="Wu L."/>
            <person name="Ma J."/>
        </authorList>
    </citation>
    <scope>NUCLEOTIDE SEQUENCE [LARGE SCALE GENOMIC DNA]</scope>
    <source>
        <strain evidence="4">SYNS20</strain>
    </source>
</reference>
<keyword evidence="2" id="KW-0472">Membrane</keyword>